<dbReference type="Proteomes" id="UP000034071">
    <property type="component" value="Chromosome"/>
</dbReference>
<name>A0A0F6RDA1_9GAMM</name>
<sequence>MKIYFDVAYLYYLPHFEPVIDALLEQTGTKLELGVVFTSPPPKPIIESLQSKNVTSNVIESDERLNFYQQQKPDWVIFGHAAEIAEALNSQCNTALILHGLGPKSTYYNASSAPIQYRFVESDVRKERLQALHPDKTFISTGYTKLDPIVNNNAIKLDLESLGLDPNKPTLLYSPTFYPSTIENFPKDWPQDFSDYNILVKPHYLSLIKSAYKKQRQLLTHWASFDNVYLADVSEQSLVPFMATADLMISETSSALFEFIALDKPVIICHFLKLRWGYRGILKFRLNKRLSDDYQLFQSMGSNIGRYSELKDTVKQNLNGSSNYAEARHSITKQVVGNVDGQSSQRVADFLLSNPA</sequence>
<gene>
    <name evidence="1" type="ORF">TQ33_2188</name>
</gene>
<dbReference type="Gene3D" id="3.40.50.12580">
    <property type="match status" value="1"/>
</dbReference>
<accession>A0A0F6RDA1</accession>
<dbReference type="EMBL" id="CP010975">
    <property type="protein sequence ID" value="AKE53113.1"/>
    <property type="molecule type" value="Genomic_DNA"/>
</dbReference>
<organism evidence="1 2">
    <name type="scientific">Kangiella geojedonensis</name>
    <dbReference type="NCBI Taxonomy" id="914150"/>
    <lineage>
        <taxon>Bacteria</taxon>
        <taxon>Pseudomonadati</taxon>
        <taxon>Pseudomonadota</taxon>
        <taxon>Gammaproteobacteria</taxon>
        <taxon>Kangiellales</taxon>
        <taxon>Kangiellaceae</taxon>
        <taxon>Kangiella</taxon>
    </lineage>
</organism>
<keyword evidence="1" id="KW-0808">Transferase</keyword>
<dbReference type="RefSeq" id="WP_046562095.1">
    <property type="nucleotide sequence ID" value="NZ_CP010975.1"/>
</dbReference>
<dbReference type="STRING" id="914150.TQ33_2188"/>
<keyword evidence="2" id="KW-1185">Reference proteome</keyword>
<reference evidence="1 2" key="1">
    <citation type="submission" date="2015-02" db="EMBL/GenBank/DDBJ databases">
        <title>Complete genome sequence of Kangiella geojedonensis strain YCS-5T.</title>
        <authorList>
            <person name="Kim K.M."/>
        </authorList>
    </citation>
    <scope>NUCLEOTIDE SEQUENCE [LARGE SCALE GENOMIC DNA]</scope>
    <source>
        <strain evidence="1 2">YCS-5</strain>
    </source>
</reference>
<dbReference type="GO" id="GO:0047355">
    <property type="term" value="F:CDP-glycerol glycerophosphotransferase activity"/>
    <property type="evidence" value="ECO:0007669"/>
    <property type="project" value="InterPro"/>
</dbReference>
<dbReference type="AlphaFoldDB" id="A0A0F6RDA1"/>
<dbReference type="OrthoDB" id="1113428at2"/>
<dbReference type="GO" id="GO:0016020">
    <property type="term" value="C:membrane"/>
    <property type="evidence" value="ECO:0007669"/>
    <property type="project" value="InterPro"/>
</dbReference>
<dbReference type="InterPro" id="IPR043148">
    <property type="entry name" value="TagF_C"/>
</dbReference>
<evidence type="ECO:0000313" key="1">
    <source>
        <dbReference type="EMBL" id="AKE53113.1"/>
    </source>
</evidence>
<dbReference type="SUPFAM" id="SSF53756">
    <property type="entry name" value="UDP-Glycosyltransferase/glycogen phosphorylase"/>
    <property type="match status" value="1"/>
</dbReference>
<dbReference type="Pfam" id="PF04464">
    <property type="entry name" value="Glyphos_transf"/>
    <property type="match status" value="1"/>
</dbReference>
<proteinExistence type="predicted"/>
<protein>
    <submittedName>
        <fullName evidence="1">CDP-glycerol:poly(Glycerophosphate)glycerophosphotransferase</fullName>
    </submittedName>
</protein>
<evidence type="ECO:0000313" key="2">
    <source>
        <dbReference type="Proteomes" id="UP000034071"/>
    </source>
</evidence>
<dbReference type="InterPro" id="IPR007554">
    <property type="entry name" value="Glycerophosphate_synth"/>
</dbReference>
<dbReference type="KEGG" id="kge:TQ33_2188"/>
<dbReference type="HOGENOM" id="CLU_780148_0_0_6"/>